<dbReference type="EMBL" id="CAAALY010029625">
    <property type="protein sequence ID" value="VEL16721.1"/>
    <property type="molecule type" value="Genomic_DNA"/>
</dbReference>
<evidence type="ECO:0000313" key="2">
    <source>
        <dbReference type="Proteomes" id="UP000784294"/>
    </source>
</evidence>
<proteinExistence type="predicted"/>
<keyword evidence="2" id="KW-1185">Reference proteome</keyword>
<dbReference type="OrthoDB" id="6352325at2759"/>
<gene>
    <name evidence="1" type="ORF">PXEA_LOCUS10161</name>
</gene>
<sequence length="90" mass="9940">MLGCVALNPDQTNRGLARRLSAYEWTAIHDLQTAYESSFVDSEDDNCPQRGDSLTLSSLINTSGFIVRKMIIFAKKLADFSLLSQVASLI</sequence>
<accession>A0A448WPF3</accession>
<evidence type="ECO:0000313" key="1">
    <source>
        <dbReference type="EMBL" id="VEL16721.1"/>
    </source>
</evidence>
<dbReference type="Proteomes" id="UP000784294">
    <property type="component" value="Unassembled WGS sequence"/>
</dbReference>
<dbReference type="AlphaFoldDB" id="A0A448WPF3"/>
<comment type="caution">
    <text evidence="1">The sequence shown here is derived from an EMBL/GenBank/DDBJ whole genome shotgun (WGS) entry which is preliminary data.</text>
</comment>
<name>A0A448WPF3_9PLAT</name>
<organism evidence="1 2">
    <name type="scientific">Protopolystoma xenopodis</name>
    <dbReference type="NCBI Taxonomy" id="117903"/>
    <lineage>
        <taxon>Eukaryota</taxon>
        <taxon>Metazoa</taxon>
        <taxon>Spiralia</taxon>
        <taxon>Lophotrochozoa</taxon>
        <taxon>Platyhelminthes</taxon>
        <taxon>Monogenea</taxon>
        <taxon>Polyopisthocotylea</taxon>
        <taxon>Polystomatidea</taxon>
        <taxon>Polystomatidae</taxon>
        <taxon>Protopolystoma</taxon>
    </lineage>
</organism>
<protein>
    <submittedName>
        <fullName evidence="1">Uncharacterized protein</fullName>
    </submittedName>
</protein>
<reference evidence="1" key="1">
    <citation type="submission" date="2018-11" db="EMBL/GenBank/DDBJ databases">
        <authorList>
            <consortium name="Pathogen Informatics"/>
        </authorList>
    </citation>
    <scope>NUCLEOTIDE SEQUENCE</scope>
</reference>